<evidence type="ECO:0000313" key="1">
    <source>
        <dbReference type="EMBL" id="KAF7823523.1"/>
    </source>
</evidence>
<keyword evidence="1" id="KW-0575">Peroxidase</keyword>
<sequence length="116" mass="13212">MKANKGSNCSWICLHNLSNLISNDLFRIWASSSVECFHKLDNSIVSFDETPTVLDNLLFKDMVEKKRVLLATDQAMANYKRTAMFVKRLEEDPNLFSMKFGEVMSRMSSLGVLIGK</sequence>
<dbReference type="GO" id="GO:0020037">
    <property type="term" value="F:heme binding"/>
    <property type="evidence" value="ECO:0007669"/>
    <property type="project" value="InterPro"/>
</dbReference>
<dbReference type="Proteomes" id="UP000634136">
    <property type="component" value="Unassembled WGS sequence"/>
</dbReference>
<reference evidence="1" key="1">
    <citation type="submission" date="2020-09" db="EMBL/GenBank/DDBJ databases">
        <title>Genome-Enabled Discovery of Anthraquinone Biosynthesis in Senna tora.</title>
        <authorList>
            <person name="Kang S.-H."/>
            <person name="Pandey R.P."/>
            <person name="Lee C.-M."/>
            <person name="Sim J.-S."/>
            <person name="Jeong J.-T."/>
            <person name="Choi B.-S."/>
            <person name="Jung M."/>
            <person name="Ginzburg D."/>
            <person name="Zhao K."/>
            <person name="Won S.Y."/>
            <person name="Oh T.-J."/>
            <person name="Yu Y."/>
            <person name="Kim N.-H."/>
            <person name="Lee O.R."/>
            <person name="Lee T.-H."/>
            <person name="Bashyal P."/>
            <person name="Kim T.-S."/>
            <person name="Lee W.-H."/>
            <person name="Kawkins C."/>
            <person name="Kim C.-K."/>
            <person name="Kim J.S."/>
            <person name="Ahn B.O."/>
            <person name="Rhee S.Y."/>
            <person name="Sohng J.K."/>
        </authorList>
    </citation>
    <scope>NUCLEOTIDE SEQUENCE</scope>
    <source>
        <tissue evidence="1">Leaf</tissue>
    </source>
</reference>
<dbReference type="EMBL" id="JAAIUW010000007">
    <property type="protein sequence ID" value="KAF7823523.1"/>
    <property type="molecule type" value="Genomic_DNA"/>
</dbReference>
<protein>
    <submittedName>
        <fullName evidence="1">Peroxidase 28-like</fullName>
    </submittedName>
</protein>
<dbReference type="Gene3D" id="1.10.420.10">
    <property type="entry name" value="Peroxidase, domain 2"/>
    <property type="match status" value="1"/>
</dbReference>
<dbReference type="InterPro" id="IPR010255">
    <property type="entry name" value="Haem_peroxidase_sf"/>
</dbReference>
<dbReference type="OrthoDB" id="2113341at2759"/>
<accession>A0A834TK04</accession>
<organism evidence="1 2">
    <name type="scientific">Senna tora</name>
    <dbReference type="NCBI Taxonomy" id="362788"/>
    <lineage>
        <taxon>Eukaryota</taxon>
        <taxon>Viridiplantae</taxon>
        <taxon>Streptophyta</taxon>
        <taxon>Embryophyta</taxon>
        <taxon>Tracheophyta</taxon>
        <taxon>Spermatophyta</taxon>
        <taxon>Magnoliopsida</taxon>
        <taxon>eudicotyledons</taxon>
        <taxon>Gunneridae</taxon>
        <taxon>Pentapetalae</taxon>
        <taxon>rosids</taxon>
        <taxon>fabids</taxon>
        <taxon>Fabales</taxon>
        <taxon>Fabaceae</taxon>
        <taxon>Caesalpinioideae</taxon>
        <taxon>Cassia clade</taxon>
        <taxon>Senna</taxon>
    </lineage>
</organism>
<dbReference type="SUPFAM" id="SSF48113">
    <property type="entry name" value="Heme-dependent peroxidases"/>
    <property type="match status" value="1"/>
</dbReference>
<dbReference type="GO" id="GO:0006979">
    <property type="term" value="P:response to oxidative stress"/>
    <property type="evidence" value="ECO:0007669"/>
    <property type="project" value="InterPro"/>
</dbReference>
<dbReference type="AlphaFoldDB" id="A0A834TK04"/>
<keyword evidence="2" id="KW-1185">Reference proteome</keyword>
<keyword evidence="1" id="KW-0560">Oxidoreductase</keyword>
<gene>
    <name evidence="1" type="ORF">G2W53_021667</name>
</gene>
<evidence type="ECO:0000313" key="2">
    <source>
        <dbReference type="Proteomes" id="UP000634136"/>
    </source>
</evidence>
<comment type="caution">
    <text evidence="1">The sequence shown here is derived from an EMBL/GenBank/DDBJ whole genome shotgun (WGS) entry which is preliminary data.</text>
</comment>
<name>A0A834TK04_9FABA</name>
<dbReference type="GO" id="GO:0004601">
    <property type="term" value="F:peroxidase activity"/>
    <property type="evidence" value="ECO:0007669"/>
    <property type="project" value="UniProtKB-KW"/>
</dbReference>
<proteinExistence type="predicted"/>